<comment type="caution">
    <text evidence="2">The sequence shown here is derived from an EMBL/GenBank/DDBJ whole genome shotgun (WGS) entry which is preliminary data.</text>
</comment>
<dbReference type="AlphaFoldDB" id="A0A7K0JZJ4"/>
<proteinExistence type="predicted"/>
<dbReference type="PANTHER" id="PTHR47515:SF1">
    <property type="entry name" value="BLR2054 PROTEIN"/>
    <property type="match status" value="1"/>
</dbReference>
<dbReference type="Pfam" id="PF13683">
    <property type="entry name" value="rve_3"/>
    <property type="match status" value="1"/>
</dbReference>
<dbReference type="InterPro" id="IPR012337">
    <property type="entry name" value="RNaseH-like_sf"/>
</dbReference>
<dbReference type="InterPro" id="IPR036397">
    <property type="entry name" value="RNaseH_sf"/>
</dbReference>
<evidence type="ECO:0000313" key="2">
    <source>
        <dbReference type="EMBL" id="MST48661.1"/>
    </source>
</evidence>
<dbReference type="Gene3D" id="3.30.420.10">
    <property type="entry name" value="Ribonuclease H-like superfamily/Ribonuclease H"/>
    <property type="match status" value="1"/>
</dbReference>
<dbReference type="GO" id="GO:0015074">
    <property type="term" value="P:DNA integration"/>
    <property type="evidence" value="ECO:0007669"/>
    <property type="project" value="InterPro"/>
</dbReference>
<feature type="domain" description="Integrase catalytic" evidence="1">
    <location>
        <begin position="1"/>
        <end position="104"/>
    </location>
</feature>
<dbReference type="PANTHER" id="PTHR47515">
    <property type="entry name" value="LOW CALCIUM RESPONSE LOCUS PROTEIN T"/>
    <property type="match status" value="1"/>
</dbReference>
<sequence>MGRGGRPRAIRMDNGSESVCAALEQWAREDEMIQAFISAGDPWHSGFLGSFHNPERDELLEDNCIENLAHARLLVTQWSRRHNNTHTHSSLGYLSPRQYAEQWKQQHTANT</sequence>
<dbReference type="Proteomes" id="UP000442535">
    <property type="component" value="Unassembled WGS sequence"/>
</dbReference>
<organism evidence="2 3">
    <name type="scientific">Mobiluncus porci</name>
    <dbReference type="NCBI Taxonomy" id="2652278"/>
    <lineage>
        <taxon>Bacteria</taxon>
        <taxon>Bacillati</taxon>
        <taxon>Actinomycetota</taxon>
        <taxon>Actinomycetes</taxon>
        <taxon>Actinomycetales</taxon>
        <taxon>Actinomycetaceae</taxon>
        <taxon>Mobiluncus</taxon>
    </lineage>
</organism>
<dbReference type="PROSITE" id="PS50994">
    <property type="entry name" value="INTEGRASE"/>
    <property type="match status" value="1"/>
</dbReference>
<evidence type="ECO:0000313" key="3">
    <source>
        <dbReference type="Proteomes" id="UP000442535"/>
    </source>
</evidence>
<evidence type="ECO:0000259" key="1">
    <source>
        <dbReference type="PROSITE" id="PS50994"/>
    </source>
</evidence>
<accession>A0A7K0JZJ4</accession>
<gene>
    <name evidence="2" type="ORF">FYJ63_00030</name>
</gene>
<dbReference type="EMBL" id="VUMY01000001">
    <property type="protein sequence ID" value="MST48661.1"/>
    <property type="molecule type" value="Genomic_DNA"/>
</dbReference>
<reference evidence="2 3" key="1">
    <citation type="submission" date="2019-08" db="EMBL/GenBank/DDBJ databases">
        <title>In-depth cultivation of the pig gut microbiome towards novel bacterial diversity and tailored functional studies.</title>
        <authorList>
            <person name="Wylensek D."/>
            <person name="Hitch T.C.A."/>
            <person name="Clavel T."/>
        </authorList>
    </citation>
    <scope>NUCLEOTIDE SEQUENCE [LARGE SCALE GENOMIC DNA]</scope>
    <source>
        <strain evidence="2 3">RF-GAM-744-WT-7</strain>
    </source>
</reference>
<dbReference type="GO" id="GO:0003676">
    <property type="term" value="F:nucleic acid binding"/>
    <property type="evidence" value="ECO:0007669"/>
    <property type="project" value="InterPro"/>
</dbReference>
<dbReference type="SUPFAM" id="SSF53098">
    <property type="entry name" value="Ribonuclease H-like"/>
    <property type="match status" value="1"/>
</dbReference>
<dbReference type="InterPro" id="IPR001584">
    <property type="entry name" value="Integrase_cat-core"/>
</dbReference>
<name>A0A7K0JZJ4_9ACTO</name>
<protein>
    <submittedName>
        <fullName evidence="2">Transposase family protein</fullName>
    </submittedName>
</protein>
<keyword evidence="3" id="KW-1185">Reference proteome</keyword>